<gene>
    <name evidence="3" type="ORF">GMA8713_04797</name>
</gene>
<dbReference type="InterPro" id="IPR036397">
    <property type="entry name" value="RNaseH_sf"/>
</dbReference>
<dbReference type="PROSITE" id="PS51702">
    <property type="entry name" value="HTH_MU"/>
    <property type="match status" value="1"/>
</dbReference>
<dbReference type="SUPFAM" id="SSF53098">
    <property type="entry name" value="Ribonuclease H-like"/>
    <property type="match status" value="1"/>
</dbReference>
<dbReference type="GO" id="GO:0003677">
    <property type="term" value="F:DNA binding"/>
    <property type="evidence" value="ECO:0007669"/>
    <property type="project" value="InterPro"/>
</dbReference>
<evidence type="ECO:0000259" key="2">
    <source>
        <dbReference type="PROSITE" id="PS51702"/>
    </source>
</evidence>
<dbReference type="OrthoDB" id="501284at2"/>
<evidence type="ECO:0000259" key="1">
    <source>
        <dbReference type="PROSITE" id="PS50994"/>
    </source>
</evidence>
<dbReference type="InterPro" id="IPR015378">
    <property type="entry name" value="Transposase-like_Mu_C"/>
</dbReference>
<sequence>MNKQWYSVLDLVGLPGVPATARGMRIKAERENWETRNKGEGKGFEYHISSLPRTTIAELTKDAVLEPQGEHAALELISELNQEERMLKHRIHTLSAQAMGVLNTCPEKDKTLAFARLTIVEYREAFLRAFDNQVTHGHKMFVQAFKAKELPLDTSVYETVKSISRATVDRWESSLQEGGILTLVRKPNVRRGDSVIANQSELEKFCIALLIERPHFKNQPYKMREYACVQSEKLGAGWKIPGASSFRRWIMQWVTSNQGKYTFSTNHKGFYGKERGLIQEHEPWVNQPNDLWEMDSTPTDIMLNVDGKLVRFSIVACIDVFTRRVKMLLAPTSTATAVSLCLRKSILSWGLPNEDGQIKTDNGSDYVAKKTVSIIRGLGVKHVKATPFSGWEKPFIERFFGTFQGGIVEVMPNYIGHNVKDRELIEARLEFAARIGEGKKKRYEDALNIGMTPSEFQAFMDDWLEHSYHQKPHSGLKGLSPYQKYSQTKYKPVIVPNPRALDAMLNFAGEKSIRRGGVQVNKLIYRAPELQEEKYMRQRVNVYLDPCDVAKAYLYPIHGDGECIEAVNADLIGREISPQAFIEARRKTEKQLRQFKRDMKRYSEEFGIDDLAAEAIAQAKAKNNTVPFPKESIEHNNELLTALEKAGVKSSTERSNVELEAIERHREQRRKQTERTAAQEARMLKGEREIAWDMADIIINGDELDERQQKWFKNYMRTHQLTAPQIQKYIESGGKSRRLAK</sequence>
<dbReference type="Gene3D" id="3.30.420.10">
    <property type="entry name" value="Ribonuclease H-like superfamily/Ribonuclease H"/>
    <property type="match status" value="1"/>
</dbReference>
<dbReference type="SUPFAM" id="SSF46955">
    <property type="entry name" value="Putative DNA-binding domain"/>
    <property type="match status" value="1"/>
</dbReference>
<keyword evidence="4" id="KW-1185">Reference proteome</keyword>
<dbReference type="EMBL" id="FIZY01000080">
    <property type="protein sequence ID" value="CZF86758.1"/>
    <property type="molecule type" value="Genomic_DNA"/>
</dbReference>
<name>A0A128FIZ7_9GAMM</name>
<proteinExistence type="predicted"/>
<dbReference type="Pfam" id="PF00665">
    <property type="entry name" value="rve"/>
    <property type="match status" value="1"/>
</dbReference>
<dbReference type="RefSeq" id="WP_062714907.1">
    <property type="nucleotide sequence ID" value="NZ_CAWRCI010000080.1"/>
</dbReference>
<dbReference type="AlphaFoldDB" id="A0A128FIZ7"/>
<dbReference type="InterPro" id="IPR009061">
    <property type="entry name" value="DNA-bd_dom_put_sf"/>
</dbReference>
<organism evidence="3 4">
    <name type="scientific">Grimontia marina</name>
    <dbReference type="NCBI Taxonomy" id="646534"/>
    <lineage>
        <taxon>Bacteria</taxon>
        <taxon>Pseudomonadati</taxon>
        <taxon>Pseudomonadota</taxon>
        <taxon>Gammaproteobacteria</taxon>
        <taxon>Vibrionales</taxon>
        <taxon>Vibrionaceae</taxon>
        <taxon>Grimontia</taxon>
    </lineage>
</organism>
<dbReference type="InterPro" id="IPR036388">
    <property type="entry name" value="WH-like_DNA-bd_sf"/>
</dbReference>
<evidence type="ECO:0000313" key="4">
    <source>
        <dbReference type="Proteomes" id="UP000073601"/>
    </source>
</evidence>
<dbReference type="Pfam" id="PF09299">
    <property type="entry name" value="Mu-transpos_C"/>
    <property type="match status" value="1"/>
</dbReference>
<reference evidence="4" key="1">
    <citation type="submission" date="2016-02" db="EMBL/GenBank/DDBJ databases">
        <authorList>
            <person name="Rodrigo-Torres Lidia"/>
            <person name="Arahal R.David."/>
        </authorList>
    </citation>
    <scope>NUCLEOTIDE SEQUENCE [LARGE SCALE GENOMIC DNA]</scope>
    <source>
        <strain evidence="4">CECT 8713</strain>
    </source>
</reference>
<dbReference type="InterPro" id="IPR012337">
    <property type="entry name" value="RNaseH-like_sf"/>
</dbReference>
<dbReference type="Pfam" id="PF02316">
    <property type="entry name" value="HTH_Tnp_Mu_1"/>
    <property type="match status" value="1"/>
</dbReference>
<accession>A0A128FIZ7</accession>
<dbReference type="PROSITE" id="PS50994">
    <property type="entry name" value="INTEGRASE"/>
    <property type="match status" value="1"/>
</dbReference>
<dbReference type="GO" id="GO:0015074">
    <property type="term" value="P:DNA integration"/>
    <property type="evidence" value="ECO:0007669"/>
    <property type="project" value="InterPro"/>
</dbReference>
<dbReference type="Gene3D" id="1.10.10.10">
    <property type="entry name" value="Winged helix-like DNA-binding domain superfamily/Winged helix DNA-binding domain"/>
    <property type="match status" value="1"/>
</dbReference>
<feature type="domain" description="Integrase catalytic" evidence="1">
    <location>
        <begin position="279"/>
        <end position="461"/>
    </location>
</feature>
<dbReference type="Proteomes" id="UP000073601">
    <property type="component" value="Unassembled WGS sequence"/>
</dbReference>
<protein>
    <submittedName>
        <fullName evidence="3">Integrase core domain protein</fullName>
    </submittedName>
</protein>
<evidence type="ECO:0000313" key="3">
    <source>
        <dbReference type="EMBL" id="CZF86758.1"/>
    </source>
</evidence>
<dbReference type="InterPro" id="IPR001584">
    <property type="entry name" value="Integrase_cat-core"/>
</dbReference>
<feature type="domain" description="HTH Mu-type" evidence="2">
    <location>
        <begin position="2"/>
        <end position="67"/>
    </location>
</feature>
<dbReference type="InterPro" id="IPR003314">
    <property type="entry name" value="Mu-type_HTH"/>
</dbReference>